<dbReference type="InterPro" id="IPR003594">
    <property type="entry name" value="HATPase_dom"/>
</dbReference>
<gene>
    <name evidence="11" type="ORF">GCM10023173_16700</name>
</gene>
<comment type="catalytic activity">
    <reaction evidence="1">
        <text>ATP + protein L-histidine = ADP + protein N-phospho-L-histidine.</text>
        <dbReference type="EC" id="2.7.13.3"/>
    </reaction>
</comment>
<feature type="transmembrane region" description="Helical" evidence="9">
    <location>
        <begin position="205"/>
        <end position="231"/>
    </location>
</feature>
<feature type="transmembrane region" description="Helical" evidence="9">
    <location>
        <begin position="367"/>
        <end position="391"/>
    </location>
</feature>
<dbReference type="InterPro" id="IPR003661">
    <property type="entry name" value="HisK_dim/P_dom"/>
</dbReference>
<feature type="transmembrane region" description="Helical" evidence="9">
    <location>
        <begin position="238"/>
        <end position="255"/>
    </location>
</feature>
<feature type="transmembrane region" description="Helical" evidence="9">
    <location>
        <begin position="323"/>
        <end position="347"/>
    </location>
</feature>
<feature type="transmembrane region" description="Helical" evidence="9">
    <location>
        <begin position="722"/>
        <end position="742"/>
    </location>
</feature>
<evidence type="ECO:0000256" key="9">
    <source>
        <dbReference type="SAM" id="Phobius"/>
    </source>
</evidence>
<keyword evidence="6 11" id="KW-0418">Kinase</keyword>
<protein>
    <recommendedName>
        <fullName evidence="2">histidine kinase</fullName>
        <ecNumber evidence="2">2.7.13.3</ecNumber>
    </recommendedName>
</protein>
<organism evidence="11 12">
    <name type="scientific">Sphingobacterium thermophilum</name>
    <dbReference type="NCBI Taxonomy" id="768534"/>
    <lineage>
        <taxon>Bacteria</taxon>
        <taxon>Pseudomonadati</taxon>
        <taxon>Bacteroidota</taxon>
        <taxon>Sphingobacteriia</taxon>
        <taxon>Sphingobacteriales</taxon>
        <taxon>Sphingobacteriaceae</taxon>
        <taxon>Sphingobacterium</taxon>
    </lineage>
</organism>
<dbReference type="EMBL" id="BAABGR010000015">
    <property type="protein sequence ID" value="GAA4516804.1"/>
    <property type="molecule type" value="Genomic_DNA"/>
</dbReference>
<keyword evidence="7" id="KW-0067">ATP-binding</keyword>
<dbReference type="Proteomes" id="UP001500394">
    <property type="component" value="Unassembled WGS sequence"/>
</dbReference>
<keyword evidence="12" id="KW-1185">Reference proteome</keyword>
<feature type="transmembrane region" description="Helical" evidence="9">
    <location>
        <begin position="403"/>
        <end position="436"/>
    </location>
</feature>
<keyword evidence="3" id="KW-0597">Phosphoprotein</keyword>
<keyword evidence="9" id="KW-1133">Transmembrane helix</keyword>
<dbReference type="CDD" id="cd00075">
    <property type="entry name" value="HATPase"/>
    <property type="match status" value="1"/>
</dbReference>
<feature type="transmembrane region" description="Helical" evidence="9">
    <location>
        <begin position="939"/>
        <end position="957"/>
    </location>
</feature>
<evidence type="ECO:0000256" key="3">
    <source>
        <dbReference type="ARBA" id="ARBA00022553"/>
    </source>
</evidence>
<accession>A0ABP8R333</accession>
<dbReference type="SMART" id="SM00388">
    <property type="entry name" value="HisKA"/>
    <property type="match status" value="1"/>
</dbReference>
<keyword evidence="9" id="KW-0472">Membrane</keyword>
<evidence type="ECO:0000313" key="12">
    <source>
        <dbReference type="Proteomes" id="UP001500394"/>
    </source>
</evidence>
<dbReference type="SUPFAM" id="SSF55874">
    <property type="entry name" value="ATPase domain of HSP90 chaperone/DNA topoisomerase II/histidine kinase"/>
    <property type="match status" value="1"/>
</dbReference>
<name>A0ABP8R333_9SPHI</name>
<dbReference type="RefSeq" id="WP_345067329.1">
    <property type="nucleotide sequence ID" value="NZ_BAABGR010000015.1"/>
</dbReference>
<dbReference type="GO" id="GO:0016301">
    <property type="term" value="F:kinase activity"/>
    <property type="evidence" value="ECO:0007669"/>
    <property type="project" value="UniProtKB-KW"/>
</dbReference>
<evidence type="ECO:0000256" key="7">
    <source>
        <dbReference type="ARBA" id="ARBA00022840"/>
    </source>
</evidence>
<comment type="caution">
    <text evidence="11">The sequence shown here is derived from an EMBL/GenBank/DDBJ whole genome shotgun (WGS) entry which is preliminary data.</text>
</comment>
<feature type="transmembrane region" description="Helical" evidence="9">
    <location>
        <begin position="285"/>
        <end position="303"/>
    </location>
</feature>
<keyword evidence="8" id="KW-0902">Two-component regulatory system</keyword>
<dbReference type="Gene3D" id="3.30.565.10">
    <property type="entry name" value="Histidine kinase-like ATPase, C-terminal domain"/>
    <property type="match status" value="1"/>
</dbReference>
<feature type="transmembrane region" description="Helical" evidence="9">
    <location>
        <begin position="768"/>
        <end position="791"/>
    </location>
</feature>
<evidence type="ECO:0000256" key="5">
    <source>
        <dbReference type="ARBA" id="ARBA00022741"/>
    </source>
</evidence>
<evidence type="ECO:0000256" key="8">
    <source>
        <dbReference type="ARBA" id="ARBA00023012"/>
    </source>
</evidence>
<dbReference type="SUPFAM" id="SSF47384">
    <property type="entry name" value="Homodimeric domain of signal transducing histidine kinase"/>
    <property type="match status" value="1"/>
</dbReference>
<feature type="transmembrane region" description="Helical" evidence="9">
    <location>
        <begin position="448"/>
        <end position="470"/>
    </location>
</feature>
<dbReference type="InterPro" id="IPR036097">
    <property type="entry name" value="HisK_dim/P_sf"/>
</dbReference>
<dbReference type="Pfam" id="PF00512">
    <property type="entry name" value="HisKA"/>
    <property type="match status" value="1"/>
</dbReference>
<evidence type="ECO:0000256" key="4">
    <source>
        <dbReference type="ARBA" id="ARBA00022679"/>
    </source>
</evidence>
<dbReference type="PROSITE" id="PS50109">
    <property type="entry name" value="HIS_KIN"/>
    <property type="match status" value="1"/>
</dbReference>
<dbReference type="InterPro" id="IPR036890">
    <property type="entry name" value="HATPase_C_sf"/>
</dbReference>
<dbReference type="PRINTS" id="PR00344">
    <property type="entry name" value="BCTRLSENSOR"/>
</dbReference>
<evidence type="ECO:0000256" key="2">
    <source>
        <dbReference type="ARBA" id="ARBA00012438"/>
    </source>
</evidence>
<feature type="domain" description="Histidine kinase" evidence="10">
    <location>
        <begin position="1029"/>
        <end position="1244"/>
    </location>
</feature>
<sequence length="1245" mass="144082">MNNKLRILLFVLTLLFFATAFSVKKAINDIDILELESKSLGEKLQRKEQLIDELFSDSLVIKTFINSERYPLQVREISNSYQHHQIYIYIYKDNKPIFWSTNVYVPETDAGIKPEASFINAENYSFFVKKKQITGSLNILALIPIQRNFNPNYQARGNPSFRTLISNTQLQVADFGDNDNIKNIYTKDKVYLFSVKLKSSKYSNIYLNIQLLCWGLGTLCSVVLITTICFGMAKAGRALWSILLLIATFVVVRYIDLETNWLSQISNYKLFSPKVYAYNYISPNLWSFLINSIVLLWILCYILSIRKYIVIPEFFLRQKHRPICYYLVLLCTYFLYSEILNQLSTLITHSSFENEELITLFFSYDFTIYHILIFTINIVSIILIANIVVILGRKLSPKIINNINLQLMALVTVLIISGFYQDFTVIYILLGLLILTSSFEKSLLKNDIYTQVITFITLSILSTILYAEAIKVNTKEHMKMILLNLESDDDVQAVSLFSKIEHDISKDAQLKRLIQIASTNPNPEIINFYIQKNYLSGYLSNYNFTAYYYFNGMPINNYSRDQLQVYREKVINHSSKVNHTQNFYKLKTEIGHYDYFALINSSDVSGNDYSIILNLKKNINSLTAGIPFLSGNINSQNFNHFSLKNFNFAIYKKGVLISQNGKYTYPNTDKYVDKPIDEFIAIDDVNEHNHLILRPNNETTLIVSTPTQSYWQYLTVISVTFLYLYITLGLLQLLFQFIPIYIKRKFTLKNLYQQLRYIFSRIRYSTRIQTLVIASVLIAIVISGIISFFSIKIQTEKSRKDQKLEYIASVVHNLEQISSLDSTNNLIEALYTKMSNLNDVMVTNFNLYDKNGKLFFTTQPSIYNHNLISSYINPNAYLELNVLKKNESLIYEQIVDFKYESAYAAIKDSNYKTIAYLGIPYFDYEIAESENINILLKTILNIYTIILIIFAFLAVYISNKITEPLQIIRKKLSQTNLSDKPNESLYWEKDDEIGLLVKEYNYMLVKLEENAKQLRNAERESVWREMAQQVAHEIKNPLTPMKLGIQQLTRSFRDQDERFPERFEKISNSFIEQIETLSRIASEFSAFAKLPEAKFEAIELIPKINKSIHVYNNTPNVKIELINENTSEDNIKVYGDRGQMIRTFNNLLKNAIEATTGRRKPHVTITIKNKDQDNILIEISDNGYGIPEHVIPKIFKPNFTTKSSGTGLGLAFVKQSITGMGGSIDFKTKLNHGTTFFITLPIYKG</sequence>
<keyword evidence="4" id="KW-0808">Transferase</keyword>
<dbReference type="Pfam" id="PF02518">
    <property type="entry name" value="HATPase_c"/>
    <property type="match status" value="1"/>
</dbReference>
<dbReference type="SMART" id="SM00387">
    <property type="entry name" value="HATPase_c"/>
    <property type="match status" value="1"/>
</dbReference>
<evidence type="ECO:0000313" key="11">
    <source>
        <dbReference type="EMBL" id="GAA4516804.1"/>
    </source>
</evidence>
<evidence type="ECO:0000256" key="1">
    <source>
        <dbReference type="ARBA" id="ARBA00000085"/>
    </source>
</evidence>
<dbReference type="PANTHER" id="PTHR43065:SF10">
    <property type="entry name" value="PEROXIDE STRESS-ACTIVATED HISTIDINE KINASE MAK3"/>
    <property type="match status" value="1"/>
</dbReference>
<keyword evidence="5" id="KW-0547">Nucleotide-binding</keyword>
<dbReference type="CDD" id="cd00082">
    <property type="entry name" value="HisKA"/>
    <property type="match status" value="1"/>
</dbReference>
<reference evidence="12" key="1">
    <citation type="journal article" date="2019" name="Int. J. Syst. Evol. Microbiol.">
        <title>The Global Catalogue of Microorganisms (GCM) 10K type strain sequencing project: providing services to taxonomists for standard genome sequencing and annotation.</title>
        <authorList>
            <consortium name="The Broad Institute Genomics Platform"/>
            <consortium name="The Broad Institute Genome Sequencing Center for Infectious Disease"/>
            <person name="Wu L."/>
            <person name="Ma J."/>
        </authorList>
    </citation>
    <scope>NUCLEOTIDE SEQUENCE [LARGE SCALE GENOMIC DNA]</scope>
    <source>
        <strain evidence="12">JCM 17858</strain>
    </source>
</reference>
<dbReference type="Gene3D" id="1.10.287.130">
    <property type="match status" value="1"/>
</dbReference>
<keyword evidence="9" id="KW-0812">Transmembrane</keyword>
<dbReference type="EC" id="2.7.13.3" evidence="2"/>
<dbReference type="Gene3D" id="6.10.340.10">
    <property type="match status" value="1"/>
</dbReference>
<dbReference type="InterPro" id="IPR005467">
    <property type="entry name" value="His_kinase_dom"/>
</dbReference>
<dbReference type="PANTHER" id="PTHR43065">
    <property type="entry name" value="SENSOR HISTIDINE KINASE"/>
    <property type="match status" value="1"/>
</dbReference>
<proteinExistence type="predicted"/>
<evidence type="ECO:0000259" key="10">
    <source>
        <dbReference type="PROSITE" id="PS50109"/>
    </source>
</evidence>
<dbReference type="InterPro" id="IPR004358">
    <property type="entry name" value="Sig_transdc_His_kin-like_C"/>
</dbReference>
<evidence type="ECO:0000256" key="6">
    <source>
        <dbReference type="ARBA" id="ARBA00022777"/>
    </source>
</evidence>